<feature type="transmembrane region" description="Helical" evidence="4">
    <location>
        <begin position="37"/>
        <end position="55"/>
    </location>
</feature>
<dbReference type="RefSeq" id="WP_005274474.1">
    <property type="nucleotide sequence ID" value="NZ_ANPE02000280.1"/>
</dbReference>
<evidence type="ECO:0000313" key="7">
    <source>
        <dbReference type="Proteomes" id="UP000010729"/>
    </source>
</evidence>
<accession>N1UTJ4</accession>
<dbReference type="GO" id="GO:0046983">
    <property type="term" value="F:protein dimerization activity"/>
    <property type="evidence" value="ECO:0007669"/>
    <property type="project" value="InterPro"/>
</dbReference>
<dbReference type="SMART" id="SM00387">
    <property type="entry name" value="HATPase_c"/>
    <property type="match status" value="1"/>
</dbReference>
<dbReference type="PANTHER" id="PTHR24421">
    <property type="entry name" value="NITRATE/NITRITE SENSOR PROTEIN NARX-RELATED"/>
    <property type="match status" value="1"/>
</dbReference>
<keyword evidence="7" id="KW-1185">Reference proteome</keyword>
<name>N1UTJ4_9MICC</name>
<keyword evidence="4" id="KW-1133">Transmembrane helix</keyword>
<gene>
    <name evidence="6" type="ORF">D477_020438</name>
</gene>
<evidence type="ECO:0000256" key="3">
    <source>
        <dbReference type="ARBA" id="ARBA00023012"/>
    </source>
</evidence>
<keyword evidence="3" id="KW-0902">Two-component regulatory system</keyword>
<keyword evidence="4" id="KW-0472">Membrane</keyword>
<dbReference type="AlphaFoldDB" id="N1UTJ4"/>
<reference evidence="6 7" key="1">
    <citation type="journal article" date="2013" name="Genome Announc.">
        <title>Draft Genome Sequence of Arthrobacter crystallopoietes Strain BAB-32, Revealing Genes for Bioremediation.</title>
        <authorList>
            <person name="Joshi M.N."/>
            <person name="Pandit A.S."/>
            <person name="Sharma A."/>
            <person name="Pandya R.V."/>
            <person name="Desai S.M."/>
            <person name="Saxena A.K."/>
            <person name="Bagatharia S.B."/>
        </authorList>
    </citation>
    <scope>NUCLEOTIDE SEQUENCE [LARGE SCALE GENOMIC DNA]</scope>
    <source>
        <strain evidence="6 7">BAB-32</strain>
    </source>
</reference>
<dbReference type="SUPFAM" id="SSF55874">
    <property type="entry name" value="ATPase domain of HSP90 chaperone/DNA topoisomerase II/histidine kinase"/>
    <property type="match status" value="1"/>
</dbReference>
<dbReference type="Gene3D" id="3.30.565.10">
    <property type="entry name" value="Histidine kinase-like ATPase, C-terminal domain"/>
    <property type="match status" value="1"/>
</dbReference>
<dbReference type="Gene3D" id="1.20.5.1930">
    <property type="match status" value="1"/>
</dbReference>
<keyword evidence="4" id="KW-0812">Transmembrane</keyword>
<feature type="transmembrane region" description="Helical" evidence="4">
    <location>
        <begin position="12"/>
        <end position="30"/>
    </location>
</feature>
<feature type="domain" description="Histidine kinase/HSP90-like ATPase" evidence="5">
    <location>
        <begin position="273"/>
        <end position="366"/>
    </location>
</feature>
<evidence type="ECO:0000256" key="2">
    <source>
        <dbReference type="ARBA" id="ARBA00022777"/>
    </source>
</evidence>
<sequence>MTRRFRGPSTIGIAVVVALVQLVGTHFAGLRQPDRHALDALGFALLLAGPALLLLRRRLPGPMAAGAAAVAAAYLLLGYPWGPFSLSLVLALVFAVLARARWWAWGSVAGLALLLAVLWLASGISEGVIGLAWLIVVVLLAELGRVRIERRAERRRALVEEQRRARDEERLMLARDIHDVVAHSLSMINVQASVALHLAEKNPEQLKPALEAIKKASKDSLAEVREVLGQLRQDVPRSPSLQLAQLPELVERAGRSGLQITLERPLPAGLDPQVESAAFRTVQEALTNVVRHAQARTVRVAVRQQGQALAVTVIDDGVGLGGASEGNGLRGMRERLGSLGGSLEIVDLADGTRTGTKVHAQIPLGTSAGDNNSEGAAQ</sequence>
<proteinExistence type="predicted"/>
<dbReference type="InterPro" id="IPR036890">
    <property type="entry name" value="HATPase_C_sf"/>
</dbReference>
<dbReference type="GO" id="GO:0000155">
    <property type="term" value="F:phosphorelay sensor kinase activity"/>
    <property type="evidence" value="ECO:0007669"/>
    <property type="project" value="InterPro"/>
</dbReference>
<feature type="transmembrane region" description="Helical" evidence="4">
    <location>
        <begin position="102"/>
        <end position="121"/>
    </location>
</feature>
<dbReference type="GO" id="GO:0016020">
    <property type="term" value="C:membrane"/>
    <property type="evidence" value="ECO:0007669"/>
    <property type="project" value="InterPro"/>
</dbReference>
<dbReference type="InterPro" id="IPR011712">
    <property type="entry name" value="Sig_transdc_His_kin_sub3_dim/P"/>
</dbReference>
<comment type="caution">
    <text evidence="6">The sequence shown here is derived from an EMBL/GenBank/DDBJ whole genome shotgun (WGS) entry which is preliminary data.</text>
</comment>
<organism evidence="6 7">
    <name type="scientific">Arthrobacter crystallopoietes BAB-32</name>
    <dbReference type="NCBI Taxonomy" id="1246476"/>
    <lineage>
        <taxon>Bacteria</taxon>
        <taxon>Bacillati</taxon>
        <taxon>Actinomycetota</taxon>
        <taxon>Actinomycetes</taxon>
        <taxon>Micrococcales</taxon>
        <taxon>Micrococcaceae</taxon>
        <taxon>Crystallibacter</taxon>
    </lineage>
</organism>
<evidence type="ECO:0000256" key="4">
    <source>
        <dbReference type="SAM" id="Phobius"/>
    </source>
</evidence>
<dbReference type="InterPro" id="IPR003594">
    <property type="entry name" value="HATPase_dom"/>
</dbReference>
<feature type="transmembrane region" description="Helical" evidence="4">
    <location>
        <begin position="127"/>
        <end position="146"/>
    </location>
</feature>
<evidence type="ECO:0000259" key="5">
    <source>
        <dbReference type="SMART" id="SM00387"/>
    </source>
</evidence>
<evidence type="ECO:0000256" key="1">
    <source>
        <dbReference type="ARBA" id="ARBA00022679"/>
    </source>
</evidence>
<feature type="transmembrane region" description="Helical" evidence="4">
    <location>
        <begin position="67"/>
        <end position="95"/>
    </location>
</feature>
<dbReference type="InterPro" id="IPR050482">
    <property type="entry name" value="Sensor_HK_TwoCompSys"/>
</dbReference>
<dbReference type="EMBL" id="ANPE02000280">
    <property type="protein sequence ID" value="EMY32375.1"/>
    <property type="molecule type" value="Genomic_DNA"/>
</dbReference>
<protein>
    <submittedName>
        <fullName evidence="6">Two component system sensor kinase</fullName>
    </submittedName>
</protein>
<keyword evidence="2 6" id="KW-0418">Kinase</keyword>
<dbReference type="Pfam" id="PF02518">
    <property type="entry name" value="HATPase_c"/>
    <property type="match status" value="1"/>
</dbReference>
<keyword evidence="1" id="KW-0808">Transferase</keyword>
<dbReference type="Pfam" id="PF07730">
    <property type="entry name" value="HisKA_3"/>
    <property type="match status" value="1"/>
</dbReference>
<dbReference type="OrthoDB" id="227596at2"/>
<dbReference type="Proteomes" id="UP000010729">
    <property type="component" value="Unassembled WGS sequence"/>
</dbReference>
<dbReference type="CDD" id="cd16917">
    <property type="entry name" value="HATPase_UhpB-NarQ-NarX-like"/>
    <property type="match status" value="1"/>
</dbReference>
<evidence type="ECO:0000313" key="6">
    <source>
        <dbReference type="EMBL" id="EMY32375.1"/>
    </source>
</evidence>